<dbReference type="Proteomes" id="UP000638313">
    <property type="component" value="Unassembled WGS sequence"/>
</dbReference>
<dbReference type="PANTHER" id="PTHR42847">
    <property type="entry name" value="ALKANESULFONATE MONOOXYGENASE"/>
    <property type="match status" value="1"/>
</dbReference>
<sequence length="285" mass="29569">MDVSLGLPTTVPGVRGPDLLEFARRADRAGFAGLGTVDRLVHACCEPVAVLAAAAAVTERIRLASTVLLASFRGSGTVLAKQLATVDELSGGRLTVGLAVGDREDDFVAAGVPFAERGRRMDALVEEMLAVWSGGGRVPGVGPRPVRPGGPPLLFGGHSPAAMRRAARYGSGWIAGGSSGSAYRELVARARRAWAEAGRDGGPRVVSLAYVSLGPDGRRRAEAYLGGYFAAMGHKARQAAAGVVTDEGRLRELLAAYAEAGCDELVLFPCAAEPEQVDLLAKVLP</sequence>
<dbReference type="InterPro" id="IPR050172">
    <property type="entry name" value="SsuD_RutA_monooxygenase"/>
</dbReference>
<feature type="domain" description="Luciferase-like" evidence="5">
    <location>
        <begin position="17"/>
        <end position="241"/>
    </location>
</feature>
<dbReference type="SUPFAM" id="SSF51679">
    <property type="entry name" value="Bacterial luciferase-like"/>
    <property type="match status" value="1"/>
</dbReference>
<keyword evidence="4 6" id="KW-0503">Monooxygenase</keyword>
<comment type="caution">
    <text evidence="6">The sequence shown here is derived from an EMBL/GenBank/DDBJ whole genome shotgun (WGS) entry which is preliminary data.</text>
</comment>
<organism evidence="6 7">
    <name type="scientific">Streptomyces mashuensis</name>
    <dbReference type="NCBI Taxonomy" id="33904"/>
    <lineage>
        <taxon>Bacteria</taxon>
        <taxon>Bacillati</taxon>
        <taxon>Actinomycetota</taxon>
        <taxon>Actinomycetes</taxon>
        <taxon>Kitasatosporales</taxon>
        <taxon>Streptomycetaceae</taxon>
        <taxon>Streptomyces</taxon>
    </lineage>
</organism>
<proteinExistence type="predicted"/>
<evidence type="ECO:0000256" key="1">
    <source>
        <dbReference type="ARBA" id="ARBA00022630"/>
    </source>
</evidence>
<gene>
    <name evidence="6" type="ORF">GCM10010218_53700</name>
</gene>
<dbReference type="PANTHER" id="PTHR42847:SF4">
    <property type="entry name" value="ALKANESULFONATE MONOOXYGENASE-RELATED"/>
    <property type="match status" value="1"/>
</dbReference>
<dbReference type="AlphaFoldDB" id="A0A919B7A5"/>
<dbReference type="GO" id="GO:0046306">
    <property type="term" value="P:alkanesulfonate catabolic process"/>
    <property type="evidence" value="ECO:0007669"/>
    <property type="project" value="TreeGrafter"/>
</dbReference>
<keyword evidence="3" id="KW-0560">Oxidoreductase</keyword>
<dbReference type="InterPro" id="IPR036661">
    <property type="entry name" value="Luciferase-like_sf"/>
</dbReference>
<keyword evidence="2" id="KW-0288">FMN</keyword>
<evidence type="ECO:0000256" key="4">
    <source>
        <dbReference type="ARBA" id="ARBA00023033"/>
    </source>
</evidence>
<evidence type="ECO:0000313" key="6">
    <source>
        <dbReference type="EMBL" id="GHF65476.1"/>
    </source>
</evidence>
<evidence type="ECO:0000256" key="3">
    <source>
        <dbReference type="ARBA" id="ARBA00023002"/>
    </source>
</evidence>
<evidence type="ECO:0000313" key="7">
    <source>
        <dbReference type="Proteomes" id="UP000638313"/>
    </source>
</evidence>
<dbReference type="GO" id="GO:0008726">
    <property type="term" value="F:alkanesulfonate monooxygenase activity"/>
    <property type="evidence" value="ECO:0007669"/>
    <property type="project" value="TreeGrafter"/>
</dbReference>
<accession>A0A919B7A5</accession>
<evidence type="ECO:0000256" key="2">
    <source>
        <dbReference type="ARBA" id="ARBA00022643"/>
    </source>
</evidence>
<keyword evidence="1" id="KW-0285">Flavoprotein</keyword>
<dbReference type="Pfam" id="PF00296">
    <property type="entry name" value="Bac_luciferase"/>
    <property type="match status" value="1"/>
</dbReference>
<name>A0A919B7A5_9ACTN</name>
<protein>
    <submittedName>
        <fullName evidence="6">Monooxygenase</fullName>
    </submittedName>
</protein>
<reference evidence="6" key="2">
    <citation type="submission" date="2020-09" db="EMBL/GenBank/DDBJ databases">
        <authorList>
            <person name="Sun Q."/>
            <person name="Ohkuma M."/>
        </authorList>
    </citation>
    <scope>NUCLEOTIDE SEQUENCE</scope>
    <source>
        <strain evidence="6">JCM 4059</strain>
    </source>
</reference>
<dbReference type="InterPro" id="IPR011251">
    <property type="entry name" value="Luciferase-like_dom"/>
</dbReference>
<dbReference type="RefSeq" id="WP_190132300.1">
    <property type="nucleotide sequence ID" value="NZ_BNBD01000014.1"/>
</dbReference>
<evidence type="ECO:0000259" key="5">
    <source>
        <dbReference type="Pfam" id="PF00296"/>
    </source>
</evidence>
<keyword evidence="7" id="KW-1185">Reference proteome</keyword>
<dbReference type="EMBL" id="BNBD01000014">
    <property type="protein sequence ID" value="GHF65476.1"/>
    <property type="molecule type" value="Genomic_DNA"/>
</dbReference>
<reference evidence="6" key="1">
    <citation type="journal article" date="2014" name="Int. J. Syst. Evol. Microbiol.">
        <title>Complete genome sequence of Corynebacterium casei LMG S-19264T (=DSM 44701T), isolated from a smear-ripened cheese.</title>
        <authorList>
            <consortium name="US DOE Joint Genome Institute (JGI-PGF)"/>
            <person name="Walter F."/>
            <person name="Albersmeier A."/>
            <person name="Kalinowski J."/>
            <person name="Ruckert C."/>
        </authorList>
    </citation>
    <scope>NUCLEOTIDE SEQUENCE</scope>
    <source>
        <strain evidence="6">JCM 4059</strain>
    </source>
</reference>
<dbReference type="Gene3D" id="3.20.20.30">
    <property type="entry name" value="Luciferase-like domain"/>
    <property type="match status" value="1"/>
</dbReference>